<feature type="region of interest" description="Disordered" evidence="1">
    <location>
        <begin position="84"/>
        <end position="112"/>
    </location>
</feature>
<feature type="signal peptide" evidence="2">
    <location>
        <begin position="1"/>
        <end position="25"/>
    </location>
</feature>
<dbReference type="NCBIfam" id="TIGR02595">
    <property type="entry name" value="PEP_CTERM"/>
    <property type="match status" value="1"/>
</dbReference>
<comment type="caution">
    <text evidence="4">The sequence shown here is derived from an EMBL/GenBank/DDBJ whole genome shotgun (WGS) entry which is preliminary data.</text>
</comment>
<reference evidence="4" key="1">
    <citation type="submission" date="2021-01" db="EMBL/GenBank/DDBJ databases">
        <title>Genome sequence of strain Noviherbaspirillum sp. DKR-6.</title>
        <authorList>
            <person name="Chaudhary D.K."/>
        </authorList>
    </citation>
    <scope>NUCLEOTIDE SEQUENCE</scope>
    <source>
        <strain evidence="4">DKR-6</strain>
    </source>
</reference>
<organism evidence="4 5">
    <name type="scientific">Noviherbaspirillum pedocola</name>
    <dbReference type="NCBI Taxonomy" id="2801341"/>
    <lineage>
        <taxon>Bacteria</taxon>
        <taxon>Pseudomonadati</taxon>
        <taxon>Pseudomonadota</taxon>
        <taxon>Betaproteobacteria</taxon>
        <taxon>Burkholderiales</taxon>
        <taxon>Oxalobacteraceae</taxon>
        <taxon>Noviherbaspirillum</taxon>
    </lineage>
</organism>
<protein>
    <submittedName>
        <fullName evidence="4">PEP-CTERM sorting domain-containing protein</fullName>
    </submittedName>
</protein>
<feature type="compositionally biased region" description="Low complexity" evidence="1">
    <location>
        <begin position="84"/>
        <end position="95"/>
    </location>
</feature>
<keyword evidence="5" id="KW-1185">Reference proteome</keyword>
<evidence type="ECO:0000313" key="5">
    <source>
        <dbReference type="Proteomes" id="UP000622890"/>
    </source>
</evidence>
<feature type="compositionally biased region" description="Polar residues" evidence="1">
    <location>
        <begin position="101"/>
        <end position="112"/>
    </location>
</feature>
<feature type="chain" id="PRO_5036705799" evidence="2">
    <location>
        <begin position="26"/>
        <end position="365"/>
    </location>
</feature>
<evidence type="ECO:0000256" key="2">
    <source>
        <dbReference type="SAM" id="SignalP"/>
    </source>
</evidence>
<evidence type="ECO:0000256" key="1">
    <source>
        <dbReference type="SAM" id="MobiDB-lite"/>
    </source>
</evidence>
<evidence type="ECO:0000259" key="3">
    <source>
        <dbReference type="Pfam" id="PF07589"/>
    </source>
</evidence>
<evidence type="ECO:0000313" key="4">
    <source>
        <dbReference type="EMBL" id="MBK4734026.1"/>
    </source>
</evidence>
<dbReference type="InterPro" id="IPR013424">
    <property type="entry name" value="Ice-binding_C"/>
</dbReference>
<dbReference type="Proteomes" id="UP000622890">
    <property type="component" value="Unassembled WGS sequence"/>
</dbReference>
<dbReference type="Pfam" id="PF07589">
    <property type="entry name" value="PEP-CTERM"/>
    <property type="match status" value="1"/>
</dbReference>
<gene>
    <name evidence="4" type="ORF">JJB74_05320</name>
</gene>
<keyword evidence="2" id="KW-0732">Signal</keyword>
<sequence length="365" mass="36500">MSKTKQLVQVLVLAGILGGSAAAHAELISTQNITFSGSAFVTDAEGTPTTTTVNNASLGTAPITAFSSSTGVLTGVTVNLSGTQTQSTQTTATAGSGTGSNDNVTASGTGSSSVQISATGIPNTTTSVLTQADSCTDKIKNGCTGAATENKQNFAVTNAAVSAGSLNSYVGGTPGISLSAPTLSASQTTAAFYGTDSTTSTVSISGTGSVVYNYLLHALGSFKGDTQVTSLNLDFGTVFQGDIDPTLNFSVFNLANANRNGLDLDSVSGIGNTTPLTTTFSPVTALSQGTSTMFSAMLDTANLGTFNAVYTFNLSDANVGASSTWQNSTLTLNLTGKVVAVPEPLSIALLGAGLLGIAASRRRKG</sequence>
<feature type="domain" description="Ice-binding protein C-terminal" evidence="3">
    <location>
        <begin position="340"/>
        <end position="362"/>
    </location>
</feature>
<name>A0A934SNY0_9BURK</name>
<proteinExistence type="predicted"/>
<dbReference type="RefSeq" id="WP_200590810.1">
    <property type="nucleotide sequence ID" value="NZ_JAEPBG010000002.1"/>
</dbReference>
<dbReference type="AlphaFoldDB" id="A0A934SNY0"/>
<dbReference type="EMBL" id="JAEPBG010000002">
    <property type="protein sequence ID" value="MBK4734026.1"/>
    <property type="molecule type" value="Genomic_DNA"/>
</dbReference>
<accession>A0A934SNY0</accession>